<name>A0A8J4V9P6_9ROSI</name>
<dbReference type="OrthoDB" id="1938246at2759"/>
<sequence>MADSKEFSTRNVLTSFPGTFYILVGGDPRNMKPIAVVTSPRPQAFEGVMVESLLIRDEGGWEKNLGSSSFLPHETEAILSIPISQTFPEDALTWAWTQNGRFTVSSAYKVACCWLLEQRRKADGGKVSNPNKRGEF</sequence>
<comment type="caution">
    <text evidence="1">The sequence shown here is derived from an EMBL/GenBank/DDBJ whole genome shotgun (WGS) entry which is preliminary data.</text>
</comment>
<proteinExistence type="predicted"/>
<protein>
    <submittedName>
        <fullName evidence="1">Uncharacterized protein</fullName>
    </submittedName>
</protein>
<evidence type="ECO:0000313" key="2">
    <source>
        <dbReference type="Proteomes" id="UP000737018"/>
    </source>
</evidence>
<dbReference type="EMBL" id="JRKL02005867">
    <property type="protein sequence ID" value="KAF3949782.1"/>
    <property type="molecule type" value="Genomic_DNA"/>
</dbReference>
<accession>A0A8J4V9P6</accession>
<organism evidence="1 2">
    <name type="scientific">Castanea mollissima</name>
    <name type="common">Chinese chestnut</name>
    <dbReference type="NCBI Taxonomy" id="60419"/>
    <lineage>
        <taxon>Eukaryota</taxon>
        <taxon>Viridiplantae</taxon>
        <taxon>Streptophyta</taxon>
        <taxon>Embryophyta</taxon>
        <taxon>Tracheophyta</taxon>
        <taxon>Spermatophyta</taxon>
        <taxon>Magnoliopsida</taxon>
        <taxon>eudicotyledons</taxon>
        <taxon>Gunneridae</taxon>
        <taxon>Pentapetalae</taxon>
        <taxon>rosids</taxon>
        <taxon>fabids</taxon>
        <taxon>Fagales</taxon>
        <taxon>Fagaceae</taxon>
        <taxon>Castanea</taxon>
    </lineage>
</organism>
<reference evidence="1" key="1">
    <citation type="submission" date="2020-03" db="EMBL/GenBank/DDBJ databases">
        <title>Castanea mollissima Vanexum genome sequencing.</title>
        <authorList>
            <person name="Staton M."/>
        </authorList>
    </citation>
    <scope>NUCLEOTIDE SEQUENCE</scope>
    <source>
        <tissue evidence="1">Leaf</tissue>
    </source>
</reference>
<gene>
    <name evidence="1" type="ORF">CMV_024386</name>
</gene>
<evidence type="ECO:0000313" key="1">
    <source>
        <dbReference type="EMBL" id="KAF3949782.1"/>
    </source>
</evidence>
<dbReference type="AlphaFoldDB" id="A0A8J4V9P6"/>
<keyword evidence="2" id="KW-1185">Reference proteome</keyword>
<dbReference type="Proteomes" id="UP000737018">
    <property type="component" value="Unassembled WGS sequence"/>
</dbReference>